<reference evidence="3" key="1">
    <citation type="submission" date="2021-04" db="EMBL/GenBank/DDBJ databases">
        <authorList>
            <person name="Cornetti L."/>
        </authorList>
    </citation>
    <scope>NUCLEOTIDE SEQUENCE</scope>
</reference>
<dbReference type="InterPro" id="IPR036322">
    <property type="entry name" value="WD40_repeat_dom_sf"/>
</dbReference>
<dbReference type="GO" id="GO:0030866">
    <property type="term" value="P:cortical actin cytoskeleton organization"/>
    <property type="evidence" value="ECO:0007669"/>
    <property type="project" value="TreeGrafter"/>
</dbReference>
<dbReference type="GO" id="GO:0008593">
    <property type="term" value="P:regulation of Notch signaling pathway"/>
    <property type="evidence" value="ECO:0007669"/>
    <property type="project" value="TreeGrafter"/>
</dbReference>
<feature type="compositionally biased region" description="Polar residues" evidence="1">
    <location>
        <begin position="193"/>
        <end position="207"/>
    </location>
</feature>
<dbReference type="AlphaFoldDB" id="A0A9N6ZEF2"/>
<protein>
    <submittedName>
        <fullName evidence="3">EOG090X00I4</fullName>
    </submittedName>
</protein>
<feature type="region of interest" description="Disordered" evidence="1">
    <location>
        <begin position="462"/>
        <end position="531"/>
    </location>
</feature>
<dbReference type="PANTHER" id="PTHR10241:SF29">
    <property type="entry name" value="LETHAL(2) GIANT LARVAE PROTEIN"/>
    <property type="match status" value="1"/>
</dbReference>
<feature type="compositionally biased region" description="Polar residues" evidence="1">
    <location>
        <begin position="605"/>
        <end position="614"/>
    </location>
</feature>
<dbReference type="GO" id="GO:0005096">
    <property type="term" value="F:GTPase activator activity"/>
    <property type="evidence" value="ECO:0007669"/>
    <property type="project" value="TreeGrafter"/>
</dbReference>
<organism evidence="3">
    <name type="scientific">Lynceus sp. MCZ IZ 141354</name>
    <dbReference type="NCBI Taxonomy" id="1930659"/>
    <lineage>
        <taxon>Eukaryota</taxon>
        <taxon>Metazoa</taxon>
        <taxon>Ecdysozoa</taxon>
        <taxon>Arthropoda</taxon>
        <taxon>Crustacea</taxon>
        <taxon>Branchiopoda</taxon>
        <taxon>Diplostraca</taxon>
        <taxon>Laevicaudata</taxon>
        <taxon>Lynceidae</taxon>
        <taxon>Lynceus</taxon>
    </lineage>
</organism>
<dbReference type="PANTHER" id="PTHR10241">
    <property type="entry name" value="LETHAL 2 GIANT LARVAE PROTEIN"/>
    <property type="match status" value="1"/>
</dbReference>
<dbReference type="GO" id="GO:0005886">
    <property type="term" value="C:plasma membrane"/>
    <property type="evidence" value="ECO:0007669"/>
    <property type="project" value="TreeGrafter"/>
</dbReference>
<name>A0A9N6ZEF2_9CRUS</name>
<dbReference type="SUPFAM" id="SSF50978">
    <property type="entry name" value="WD40 repeat-like"/>
    <property type="match status" value="1"/>
</dbReference>
<feature type="region of interest" description="Disordered" evidence="1">
    <location>
        <begin position="605"/>
        <end position="630"/>
    </location>
</feature>
<dbReference type="GO" id="GO:0045159">
    <property type="term" value="F:myosin II binding"/>
    <property type="evidence" value="ECO:0007669"/>
    <property type="project" value="TreeGrafter"/>
</dbReference>
<gene>
    <name evidence="3" type="primary">EOG090X00I4</name>
</gene>
<evidence type="ECO:0000313" key="3">
    <source>
        <dbReference type="EMBL" id="CAG4645338.1"/>
    </source>
</evidence>
<dbReference type="GO" id="GO:0032878">
    <property type="term" value="P:regulation of establishment or maintenance of cell polarity"/>
    <property type="evidence" value="ECO:0007669"/>
    <property type="project" value="TreeGrafter"/>
</dbReference>
<dbReference type="GO" id="GO:0030864">
    <property type="term" value="C:cortical actin cytoskeleton"/>
    <property type="evidence" value="ECO:0007669"/>
    <property type="project" value="TreeGrafter"/>
</dbReference>
<dbReference type="EMBL" id="OC988683">
    <property type="protein sequence ID" value="CAG4645338.1"/>
    <property type="molecule type" value="Genomic_DNA"/>
</dbReference>
<dbReference type="GO" id="GO:0006893">
    <property type="term" value="P:Golgi to plasma membrane transport"/>
    <property type="evidence" value="ECO:0007669"/>
    <property type="project" value="TreeGrafter"/>
</dbReference>
<evidence type="ECO:0000256" key="1">
    <source>
        <dbReference type="SAM" id="MobiDB-lite"/>
    </source>
</evidence>
<evidence type="ECO:0000259" key="2">
    <source>
        <dbReference type="Pfam" id="PF08596"/>
    </source>
</evidence>
<proteinExistence type="predicted"/>
<feature type="compositionally biased region" description="Polar residues" evidence="1">
    <location>
        <begin position="506"/>
        <end position="521"/>
    </location>
</feature>
<feature type="region of interest" description="Disordered" evidence="1">
    <location>
        <begin position="182"/>
        <end position="213"/>
    </location>
</feature>
<feature type="domain" description="Lethal giant larvae (Lgl)-like C-terminal" evidence="2">
    <location>
        <begin position="254"/>
        <end position="442"/>
    </location>
</feature>
<dbReference type="GO" id="GO:0051294">
    <property type="term" value="P:establishment of spindle orientation"/>
    <property type="evidence" value="ECO:0007669"/>
    <property type="project" value="TreeGrafter"/>
</dbReference>
<dbReference type="PRINTS" id="PR00962">
    <property type="entry name" value="LETHAL2GIANT"/>
</dbReference>
<dbReference type="InterPro" id="IPR013905">
    <property type="entry name" value="Lgl_C_dom"/>
</dbReference>
<dbReference type="InterPro" id="IPR000664">
    <property type="entry name" value="Lethal2_giant"/>
</dbReference>
<accession>A0A9N6ZEF2</accession>
<sequence length="630" mass="68612">MNNEDDEEDWPPFKKIGIFDPYSDDPRLAVKKLSFCPLSGRLIVGGTAGQVIVAELSAEASEASLPLIAVNIVSDCDSFVWKGHEKLAARAGVLKQGTGYQAKSVVQLHPPAAITALTLHSDWSLVAVGTAHGLALYDYVQKKAVTSKCTLNPSDAANAVGDHPMSRRKSFKKSLRESFRRLRKGRSQRAGVTKTNSAPASTPQGSDAASVVADAKPVERQIEARASDDGLGSMVKCILLIRTYIIAQSQNTNPTLWAGLNNGTVYVFNLVIPGGERRQNEPVAAILAKEVQLKHKAPVVSMSIIDANCTAVTETPEVQGAKEFPSPHRVVISSEEQIKVFTLPNIKPYGKYKLTAYTGSQVRRVAVLPFISSSDANYKENALTVLTNQGDFHILSLPELKRQMHAECIKREDIYGNSSLVFTRHGEAFYLHSSSELQRLSLTTCNYLQLKCQLLVETEDPVPAAKPDPVTPVKENDKDSKIDGELKKDEKENHAEKEKAVEKVTNAVTSTPVKDQNSSFTAPPGVNISMDHDVTETSISDITIDSVKDHLALEERVVEVKTERRVQESVTVVKTQTTILSTEIVNSEGTVSSFTATSQNREASVMLNNFSSNDAPLAKGEDSESATTEE</sequence>
<dbReference type="Pfam" id="PF08596">
    <property type="entry name" value="Lgl_C"/>
    <property type="match status" value="1"/>
</dbReference>
<dbReference type="GO" id="GO:0019905">
    <property type="term" value="F:syntaxin binding"/>
    <property type="evidence" value="ECO:0007669"/>
    <property type="project" value="TreeGrafter"/>
</dbReference>
<feature type="compositionally biased region" description="Basic and acidic residues" evidence="1">
    <location>
        <begin position="474"/>
        <end position="502"/>
    </location>
</feature>